<gene>
    <name evidence="2" type="ORF">DR999_PMT14920</name>
</gene>
<proteinExistence type="predicted"/>
<dbReference type="Proteomes" id="UP000297703">
    <property type="component" value="Unassembled WGS sequence"/>
</dbReference>
<keyword evidence="3" id="KW-1185">Reference proteome</keyword>
<reference evidence="2 3" key="2">
    <citation type="submission" date="2019-04" db="EMBL/GenBank/DDBJ databases">
        <title>The genome sequence of big-headed turtle.</title>
        <authorList>
            <person name="Gong S."/>
        </authorList>
    </citation>
    <scope>NUCLEOTIDE SEQUENCE [LARGE SCALE GENOMIC DNA]</scope>
    <source>
        <strain evidence="2">DO16091913</strain>
        <tissue evidence="2">Muscle</tissue>
    </source>
</reference>
<accession>A0A4D9E3Q7</accession>
<dbReference type="AlphaFoldDB" id="A0A4D9E3Q7"/>
<evidence type="ECO:0000313" key="3">
    <source>
        <dbReference type="Proteomes" id="UP000297703"/>
    </source>
</evidence>
<feature type="chain" id="PRO_5020020875" evidence="1">
    <location>
        <begin position="26"/>
        <end position="127"/>
    </location>
</feature>
<feature type="signal peptide" evidence="1">
    <location>
        <begin position="1"/>
        <end position="25"/>
    </location>
</feature>
<comment type="caution">
    <text evidence="2">The sequence shown here is derived from an EMBL/GenBank/DDBJ whole genome shotgun (WGS) entry which is preliminary data.</text>
</comment>
<dbReference type="EMBL" id="QXTE01000175">
    <property type="protein sequence ID" value="TFK02782.1"/>
    <property type="molecule type" value="Genomic_DNA"/>
</dbReference>
<reference evidence="2 3" key="1">
    <citation type="submission" date="2019-04" db="EMBL/GenBank/DDBJ databases">
        <title>Draft genome of the big-headed turtle Platysternon megacephalum.</title>
        <authorList>
            <person name="Gong S."/>
        </authorList>
    </citation>
    <scope>NUCLEOTIDE SEQUENCE [LARGE SCALE GENOMIC DNA]</scope>
    <source>
        <strain evidence="2">DO16091913</strain>
        <tissue evidence="2">Muscle</tissue>
    </source>
</reference>
<keyword evidence="1" id="KW-0732">Signal</keyword>
<evidence type="ECO:0000313" key="2">
    <source>
        <dbReference type="EMBL" id="TFK02782.1"/>
    </source>
</evidence>
<name>A0A4D9E3Q7_9SAUR</name>
<protein>
    <submittedName>
        <fullName evidence="2">Myeloid leukemia factor 2</fullName>
    </submittedName>
</protein>
<organism evidence="2 3">
    <name type="scientific">Platysternon megacephalum</name>
    <name type="common">big-headed turtle</name>
    <dbReference type="NCBI Taxonomy" id="55544"/>
    <lineage>
        <taxon>Eukaryota</taxon>
        <taxon>Metazoa</taxon>
        <taxon>Chordata</taxon>
        <taxon>Craniata</taxon>
        <taxon>Vertebrata</taxon>
        <taxon>Euteleostomi</taxon>
        <taxon>Archelosauria</taxon>
        <taxon>Testudinata</taxon>
        <taxon>Testudines</taxon>
        <taxon>Cryptodira</taxon>
        <taxon>Durocryptodira</taxon>
        <taxon>Testudinoidea</taxon>
        <taxon>Platysternidae</taxon>
        <taxon>Platysternon</taxon>
    </lineage>
</organism>
<sequence>MNLRPQTAAWLAYAQSGLCWGLTMGLPLSCKQCLDITCPRSTGECTTGIHPARAQGRVGNALDGLLSICPFLISLLRGGERKAVEVSLLSHTHFYGAHLHSILTGGVSACQEMAPIPNKEKSGHPDI</sequence>
<evidence type="ECO:0000256" key="1">
    <source>
        <dbReference type="SAM" id="SignalP"/>
    </source>
</evidence>